<proteinExistence type="predicted"/>
<accession>A0A1Y1IHC5</accession>
<protein>
    <submittedName>
        <fullName evidence="2">Uncharacterized protein</fullName>
    </submittedName>
</protein>
<reference evidence="2 3" key="1">
    <citation type="journal article" date="2014" name="Nat. Commun.">
        <title>Klebsormidium flaccidum genome reveals primary factors for plant terrestrial adaptation.</title>
        <authorList>
            <person name="Hori K."/>
            <person name="Maruyama F."/>
            <person name="Fujisawa T."/>
            <person name="Togashi T."/>
            <person name="Yamamoto N."/>
            <person name="Seo M."/>
            <person name="Sato S."/>
            <person name="Yamada T."/>
            <person name="Mori H."/>
            <person name="Tajima N."/>
            <person name="Moriyama T."/>
            <person name="Ikeuchi M."/>
            <person name="Watanabe M."/>
            <person name="Wada H."/>
            <person name="Kobayashi K."/>
            <person name="Saito M."/>
            <person name="Masuda T."/>
            <person name="Sasaki-Sekimoto Y."/>
            <person name="Mashiguchi K."/>
            <person name="Awai K."/>
            <person name="Shimojima M."/>
            <person name="Masuda S."/>
            <person name="Iwai M."/>
            <person name="Nobusawa T."/>
            <person name="Narise T."/>
            <person name="Kondo S."/>
            <person name="Saito H."/>
            <person name="Sato R."/>
            <person name="Murakawa M."/>
            <person name="Ihara Y."/>
            <person name="Oshima-Yamada Y."/>
            <person name="Ohtaka K."/>
            <person name="Satoh M."/>
            <person name="Sonobe K."/>
            <person name="Ishii M."/>
            <person name="Ohtani R."/>
            <person name="Kanamori-Sato M."/>
            <person name="Honoki R."/>
            <person name="Miyazaki D."/>
            <person name="Mochizuki H."/>
            <person name="Umetsu J."/>
            <person name="Higashi K."/>
            <person name="Shibata D."/>
            <person name="Kamiya Y."/>
            <person name="Sato N."/>
            <person name="Nakamura Y."/>
            <person name="Tabata S."/>
            <person name="Ida S."/>
            <person name="Kurokawa K."/>
            <person name="Ohta H."/>
        </authorList>
    </citation>
    <scope>NUCLEOTIDE SEQUENCE [LARGE SCALE GENOMIC DNA]</scope>
    <source>
        <strain evidence="2 3">NIES-2285</strain>
    </source>
</reference>
<evidence type="ECO:0000313" key="2">
    <source>
        <dbReference type="EMBL" id="GAQ90270.1"/>
    </source>
</evidence>
<evidence type="ECO:0000256" key="1">
    <source>
        <dbReference type="SAM" id="Coils"/>
    </source>
</evidence>
<keyword evidence="1" id="KW-0175">Coiled coil</keyword>
<gene>
    <name evidence="2" type="ORF">KFL_006200100</name>
</gene>
<organism evidence="2 3">
    <name type="scientific">Klebsormidium nitens</name>
    <name type="common">Green alga</name>
    <name type="synonym">Ulothrix nitens</name>
    <dbReference type="NCBI Taxonomy" id="105231"/>
    <lineage>
        <taxon>Eukaryota</taxon>
        <taxon>Viridiplantae</taxon>
        <taxon>Streptophyta</taxon>
        <taxon>Klebsormidiophyceae</taxon>
        <taxon>Klebsormidiales</taxon>
        <taxon>Klebsormidiaceae</taxon>
        <taxon>Klebsormidium</taxon>
    </lineage>
</organism>
<feature type="coiled-coil region" evidence="1">
    <location>
        <begin position="1267"/>
        <end position="1294"/>
    </location>
</feature>
<name>A0A1Y1IHC5_KLENI</name>
<keyword evidence="3" id="KW-1185">Reference proteome</keyword>
<dbReference type="EMBL" id="DF237569">
    <property type="protein sequence ID" value="GAQ90270.1"/>
    <property type="molecule type" value="Genomic_DNA"/>
</dbReference>
<dbReference type="Proteomes" id="UP000054558">
    <property type="component" value="Unassembled WGS sequence"/>
</dbReference>
<evidence type="ECO:0000313" key="3">
    <source>
        <dbReference type="Proteomes" id="UP000054558"/>
    </source>
</evidence>
<sequence>MDNAVRLSEKLTEIIPPGNGAPSNLAHRLFHAISMANKERREAAEAAASVEETTKALVRLLGALVGFSGGLKEALRALSNGPLTPEVVDLRRKYEEARTAIKDPQGFDLDGFRDQLSSAFRADDEMELNEESARCHDELDSCKIALGYLTDLFNVVTEWPRGACDALRVLANSAQNRPDAVGLVTVYRTANEALAKLAEGHRVDLGAFLRTMWAVCPQQPQAQDAGTMLTDLIDGDLAGLPERARGLLERVCRPGQHDQRVTKTCDFLKKIIDTDHVIAALIGGTGANAYADRPAHVRADVLMTGLDSLLDRKDLSPEASSLVASVGAVARQRERYRLVALATPDGPEALMATLEPREALNTDLGADGAAALNLVVGHLRSSAPLHRSVRKVFEDTQQAMERSSNTDPARKDLKAFCESVEAVTAEIEAARTPHDDLLSWFYVRTRQACRFYRLADIVCNPGSLLIGEDSAARTEQVSQTRAVLQEKDPYVREWFDEITNKLAPLHDGIRTKDQLVSAIGLLTGPAPAPSEAHQRVQRLREGLTRSAQLKLASNAARGTGLDALLASIRALDEQCRLYTEGVIKLPSAGPEALLNDAKARENLFRGLLGDEEYDAFVGAYDKLMRVPPPTGPPPPAAPDGVSAQEDVELGVEMHTTAWTSKARERIDGNIARVLPMTAQLFRNWARAADEERSGLYELFDSSGAPDPTAAHRILLTAPGSRERLSKLLRQFRTWSEDFHRKLATARSRLVPDDGASARLDWSGLASEIVEAIDTNAKRLRRATLVAATTLPQLVEAVERGEEANRRVVALVCANVPAPAAVGPQDAIRRMEHLYAGTGLKSIDEIVHDHGKLDAIRRMEHLYAGTGLKSIDEIVHDHGKLVEGIDEILRNLGTYGFDKTSCSRDERDADCAIRFLRTNSVRFLASGGVLEKIGEAFDARGVLVRAAIPALKEHIRSKVGDGDGFKRRCEDLAAKLELCAGMAHGSDRDLVDLRNTLYVREPTWEFNDCVIPGDVRFLLEFVRNVRGQCLTHLGKGDAATPLSTETTLLTLTPQVLNARGGAPVALECPGLVRLVCGTDMRTAADAEAHVNALLIETGQNDVADATALLRELDGDVAMGYGAPEKLDTKSTVELLKRRRNSYHDARQVVEYLQATVSRAVQPPTLTTQTASIAMQHVVAVSDGIVRISGDLESAARILFEDTPSVPPQDPGPVPLMLTQLRAVTSRTTAGAARLRGRLTRALGVDPAQTVESLVDTASRRLANGGQQLTDLTTQKTKLENLLKKSEADMLESEGRLRETAGRLGEADASLKRVSDDLKTCLYAGAGAGNAERVRGLEASLADCRAARESSAEEVAKSGIGCTGTTRCGRGNWRR</sequence>